<comment type="caution">
    <text evidence="1">The sequence shown here is derived from an EMBL/GenBank/DDBJ whole genome shotgun (WGS) entry which is preliminary data.</text>
</comment>
<protein>
    <submittedName>
        <fullName evidence="1">Phage-related protein</fullName>
    </submittedName>
    <submittedName>
        <fullName evidence="2">Type II toxin-antitoxin system RelE/ParE family toxin</fullName>
    </submittedName>
</protein>
<dbReference type="AlphaFoldDB" id="A0AAJ1TS48"/>
<dbReference type="EMBL" id="JBELQD010000055">
    <property type="protein sequence ID" value="MER2291697.1"/>
    <property type="molecule type" value="Genomic_DNA"/>
</dbReference>
<sequence length="114" mass="12769">MTQKKVPASFYRTTTGTEPVRDWILSLSADDRKIVGTDIAIVEFGWPVGMPTCKSLGNGLWEVRSDLTGGKIGRVIFVMHQGQMVLLHGFVKKAQKTPLSDIRIATKRQKELQR</sequence>
<reference evidence="2" key="2">
    <citation type="submission" date="2024-06" db="EMBL/GenBank/DDBJ databases">
        <authorList>
            <person name="Campbell A.G."/>
        </authorList>
    </citation>
    <scope>NUCLEOTIDE SEQUENCE</scope>
    <source>
        <strain evidence="2">EM17</strain>
    </source>
</reference>
<dbReference type="Proteomes" id="UP001223420">
    <property type="component" value="Unassembled WGS sequence"/>
</dbReference>
<name>A0AAJ1TS48_9HYPH</name>
<organism evidence="1 3">
    <name type="scientific">Methylobacterium brachiatum</name>
    <dbReference type="NCBI Taxonomy" id="269660"/>
    <lineage>
        <taxon>Bacteria</taxon>
        <taxon>Pseudomonadati</taxon>
        <taxon>Pseudomonadota</taxon>
        <taxon>Alphaproteobacteria</taxon>
        <taxon>Hyphomicrobiales</taxon>
        <taxon>Methylobacteriaceae</taxon>
        <taxon>Methylobacterium</taxon>
    </lineage>
</organism>
<evidence type="ECO:0000313" key="3">
    <source>
        <dbReference type="Proteomes" id="UP001223420"/>
    </source>
</evidence>
<evidence type="ECO:0000313" key="4">
    <source>
        <dbReference type="Proteomes" id="UP001432995"/>
    </source>
</evidence>
<dbReference type="Proteomes" id="UP001432995">
    <property type="component" value="Unassembled WGS sequence"/>
</dbReference>
<reference evidence="1" key="1">
    <citation type="submission" date="2023-07" db="EMBL/GenBank/DDBJ databases">
        <title>Genomic Encyclopedia of Type Strains, Phase IV (KMG-IV): sequencing the most valuable type-strain genomes for metagenomic binning, comparative biology and taxonomic classification.</title>
        <authorList>
            <person name="Goeker M."/>
        </authorList>
    </citation>
    <scope>NUCLEOTIDE SEQUENCE</scope>
    <source>
        <strain evidence="1">DSM 19569</strain>
    </source>
</reference>
<evidence type="ECO:0000313" key="1">
    <source>
        <dbReference type="EMBL" id="MDQ0543651.1"/>
    </source>
</evidence>
<dbReference type="RefSeq" id="WP_230366252.1">
    <property type="nucleotide sequence ID" value="NZ_JAJALK010000005.1"/>
</dbReference>
<dbReference type="EMBL" id="JAUSWL010000004">
    <property type="protein sequence ID" value="MDQ0543651.1"/>
    <property type="molecule type" value="Genomic_DNA"/>
</dbReference>
<gene>
    <name evidence="2" type="ORF">ABS770_25915</name>
    <name evidence="1" type="ORF">QO001_002580</name>
</gene>
<accession>A0AAJ1TS48</accession>
<keyword evidence="4" id="KW-1185">Reference proteome</keyword>
<dbReference type="InterPro" id="IPR009241">
    <property type="entry name" value="HigB-like"/>
</dbReference>
<proteinExistence type="predicted"/>
<evidence type="ECO:0000313" key="2">
    <source>
        <dbReference type="EMBL" id="MER2291697.1"/>
    </source>
</evidence>
<dbReference type="Pfam" id="PF05973">
    <property type="entry name" value="Gp49"/>
    <property type="match status" value="1"/>
</dbReference>